<dbReference type="AlphaFoldDB" id="A0A2X0IB51"/>
<dbReference type="EMBL" id="QKYN01000121">
    <property type="protein sequence ID" value="RAG82164.1"/>
    <property type="molecule type" value="Genomic_DNA"/>
</dbReference>
<gene>
    <name evidence="2" type="ORF">DN069_28850</name>
</gene>
<name>A0A2X0IB51_9ACTN</name>
<protein>
    <submittedName>
        <fullName evidence="2">Uncharacterized protein</fullName>
    </submittedName>
</protein>
<keyword evidence="1" id="KW-0812">Transmembrane</keyword>
<keyword evidence="1" id="KW-0472">Membrane</keyword>
<feature type="transmembrane region" description="Helical" evidence="1">
    <location>
        <begin position="6"/>
        <end position="23"/>
    </location>
</feature>
<dbReference type="Proteomes" id="UP000248889">
    <property type="component" value="Unassembled WGS sequence"/>
</dbReference>
<feature type="transmembrane region" description="Helical" evidence="1">
    <location>
        <begin position="35"/>
        <end position="55"/>
    </location>
</feature>
<evidence type="ECO:0000256" key="1">
    <source>
        <dbReference type="SAM" id="Phobius"/>
    </source>
</evidence>
<comment type="caution">
    <text evidence="2">The sequence shown here is derived from an EMBL/GenBank/DDBJ whole genome shotgun (WGS) entry which is preliminary data.</text>
</comment>
<proteinExistence type="predicted"/>
<keyword evidence="1" id="KW-1133">Transmembrane helix</keyword>
<organism evidence="2 3">
    <name type="scientific">Streptacidiphilus pinicola</name>
    <dbReference type="NCBI Taxonomy" id="2219663"/>
    <lineage>
        <taxon>Bacteria</taxon>
        <taxon>Bacillati</taxon>
        <taxon>Actinomycetota</taxon>
        <taxon>Actinomycetes</taxon>
        <taxon>Kitasatosporales</taxon>
        <taxon>Streptomycetaceae</taxon>
        <taxon>Streptacidiphilus</taxon>
    </lineage>
</organism>
<evidence type="ECO:0000313" key="3">
    <source>
        <dbReference type="Proteomes" id="UP000248889"/>
    </source>
</evidence>
<keyword evidence="3" id="KW-1185">Reference proteome</keyword>
<reference evidence="2 3" key="1">
    <citation type="submission" date="2018-06" db="EMBL/GenBank/DDBJ databases">
        <title>Streptacidiphilus pinicola sp. nov., isolated from pine grove soil.</title>
        <authorList>
            <person name="Roh S.G."/>
            <person name="Park S."/>
            <person name="Kim M.-K."/>
            <person name="Yun B.-R."/>
            <person name="Park J."/>
            <person name="Kim M.J."/>
            <person name="Kim Y.S."/>
            <person name="Kim S.B."/>
        </authorList>
    </citation>
    <scope>NUCLEOTIDE SEQUENCE [LARGE SCALE GENOMIC DNA]</scope>
    <source>
        <strain evidence="2 3">MMS16-CNU450</strain>
    </source>
</reference>
<accession>A0A2X0IB51</accession>
<sequence>MLRAMLAFVPIGTIGILSWVPLIRTAFVRRRAWDWVALIGTALLSLAAFVAVGSAPNEDSAQTTVGMITLLLLAAGSTVHFLVAELRTPPASQPAPQPAHLLQTYVQPYDPPWQAAPMAPLLPLAQVKAELDELSALLHQNQRPAP</sequence>
<feature type="transmembrane region" description="Helical" evidence="1">
    <location>
        <begin position="61"/>
        <end position="83"/>
    </location>
</feature>
<evidence type="ECO:0000313" key="2">
    <source>
        <dbReference type="EMBL" id="RAG82164.1"/>
    </source>
</evidence>